<dbReference type="Proteomes" id="UP001497497">
    <property type="component" value="Unassembled WGS sequence"/>
</dbReference>
<dbReference type="SUPFAM" id="SSF52540">
    <property type="entry name" value="P-loop containing nucleoside triphosphate hydrolases"/>
    <property type="match status" value="1"/>
</dbReference>
<dbReference type="PANTHER" id="PTHR47961:SF6">
    <property type="entry name" value="DNA-DIRECTED DNA POLYMERASE"/>
    <property type="match status" value="1"/>
</dbReference>
<dbReference type="AlphaFoldDB" id="A0AAV2IJZ6"/>
<comment type="caution">
    <text evidence="6">The sequence shown here is derived from an EMBL/GenBank/DDBJ whole genome shotgun (WGS) entry which is preliminary data.</text>
</comment>
<name>A0AAV2IJZ6_LYMST</name>
<protein>
    <recommendedName>
        <fullName evidence="5">DEAD/DEAH-box helicase domain-containing protein</fullName>
    </recommendedName>
</protein>
<keyword evidence="7" id="KW-1185">Reference proteome</keyword>
<dbReference type="GO" id="GO:0004386">
    <property type="term" value="F:helicase activity"/>
    <property type="evidence" value="ECO:0007669"/>
    <property type="project" value="UniProtKB-KW"/>
</dbReference>
<keyword evidence="4" id="KW-0067">ATP-binding</keyword>
<dbReference type="Pfam" id="PF00270">
    <property type="entry name" value="DEAD"/>
    <property type="match status" value="1"/>
</dbReference>
<sequence>MCLEKKSENERPTYGCQVMVQRAEEKSLAKQLRKEEKRLKKDGKLSSEDQEIAGALDMTPEELRAARMAELGAAKTAPLFSGRSSGYVKPEKYPFVFDKLADAQQSSAYIAGAKIVLPENFERKDDKLYEEINIPASGSAPPEIGKNRIRIDSLDDIGKLAFKGTESLNRIQSVVFNAAYNTNENLLICAPTGAGKTNIAMLTIL</sequence>
<feature type="domain" description="DEAD/DEAH-box helicase" evidence="5">
    <location>
        <begin position="169"/>
        <end position="205"/>
    </location>
</feature>
<dbReference type="InterPro" id="IPR050474">
    <property type="entry name" value="Hel308_SKI2-like"/>
</dbReference>
<dbReference type="GO" id="GO:0005524">
    <property type="term" value="F:ATP binding"/>
    <property type="evidence" value="ECO:0007669"/>
    <property type="project" value="UniProtKB-KW"/>
</dbReference>
<keyword evidence="1" id="KW-0547">Nucleotide-binding</keyword>
<feature type="non-terminal residue" evidence="6">
    <location>
        <position position="205"/>
    </location>
</feature>
<keyword evidence="2" id="KW-0378">Hydrolase</keyword>
<reference evidence="6 7" key="1">
    <citation type="submission" date="2024-04" db="EMBL/GenBank/DDBJ databases">
        <authorList>
            <consortium name="Genoscope - CEA"/>
            <person name="William W."/>
        </authorList>
    </citation>
    <scope>NUCLEOTIDE SEQUENCE [LARGE SCALE GENOMIC DNA]</scope>
</reference>
<evidence type="ECO:0000313" key="6">
    <source>
        <dbReference type="EMBL" id="CAL1546561.1"/>
    </source>
</evidence>
<evidence type="ECO:0000256" key="2">
    <source>
        <dbReference type="ARBA" id="ARBA00022801"/>
    </source>
</evidence>
<gene>
    <name evidence="6" type="ORF">GSLYS_00019938001</name>
</gene>
<organism evidence="6 7">
    <name type="scientific">Lymnaea stagnalis</name>
    <name type="common">Great pond snail</name>
    <name type="synonym">Helix stagnalis</name>
    <dbReference type="NCBI Taxonomy" id="6523"/>
    <lineage>
        <taxon>Eukaryota</taxon>
        <taxon>Metazoa</taxon>
        <taxon>Spiralia</taxon>
        <taxon>Lophotrochozoa</taxon>
        <taxon>Mollusca</taxon>
        <taxon>Gastropoda</taxon>
        <taxon>Heterobranchia</taxon>
        <taxon>Euthyneura</taxon>
        <taxon>Panpulmonata</taxon>
        <taxon>Hygrophila</taxon>
        <taxon>Lymnaeoidea</taxon>
        <taxon>Lymnaeidae</taxon>
        <taxon>Lymnaea</taxon>
    </lineage>
</organism>
<evidence type="ECO:0000256" key="1">
    <source>
        <dbReference type="ARBA" id="ARBA00022741"/>
    </source>
</evidence>
<dbReference type="EMBL" id="CAXITT010000829">
    <property type="protein sequence ID" value="CAL1546561.1"/>
    <property type="molecule type" value="Genomic_DNA"/>
</dbReference>
<keyword evidence="3" id="KW-0347">Helicase</keyword>
<dbReference type="Gene3D" id="3.40.50.300">
    <property type="entry name" value="P-loop containing nucleotide triphosphate hydrolases"/>
    <property type="match status" value="1"/>
</dbReference>
<evidence type="ECO:0000259" key="5">
    <source>
        <dbReference type="Pfam" id="PF00270"/>
    </source>
</evidence>
<evidence type="ECO:0000256" key="4">
    <source>
        <dbReference type="ARBA" id="ARBA00022840"/>
    </source>
</evidence>
<dbReference type="PANTHER" id="PTHR47961">
    <property type="entry name" value="DNA POLYMERASE THETA, PUTATIVE (AFU_ORTHOLOGUE AFUA_1G05260)-RELATED"/>
    <property type="match status" value="1"/>
</dbReference>
<proteinExistence type="predicted"/>
<accession>A0AAV2IJZ6</accession>
<dbReference type="InterPro" id="IPR027417">
    <property type="entry name" value="P-loop_NTPase"/>
</dbReference>
<dbReference type="InterPro" id="IPR011545">
    <property type="entry name" value="DEAD/DEAH_box_helicase_dom"/>
</dbReference>
<evidence type="ECO:0000313" key="7">
    <source>
        <dbReference type="Proteomes" id="UP001497497"/>
    </source>
</evidence>
<dbReference type="GO" id="GO:0016787">
    <property type="term" value="F:hydrolase activity"/>
    <property type="evidence" value="ECO:0007669"/>
    <property type="project" value="UniProtKB-KW"/>
</dbReference>
<evidence type="ECO:0000256" key="3">
    <source>
        <dbReference type="ARBA" id="ARBA00022806"/>
    </source>
</evidence>
<dbReference type="GO" id="GO:0003676">
    <property type="term" value="F:nucleic acid binding"/>
    <property type="evidence" value="ECO:0007669"/>
    <property type="project" value="InterPro"/>
</dbReference>